<name>A0AAV7XQ58_9NEOP</name>
<dbReference type="PANTHER" id="PTHR13067">
    <property type="entry name" value="CASPASE-ACTIVATED DNASE"/>
    <property type="match status" value="1"/>
</dbReference>
<dbReference type="GO" id="GO:0016787">
    <property type="term" value="F:hydrolase activity"/>
    <property type="evidence" value="ECO:0007669"/>
    <property type="project" value="InterPro"/>
</dbReference>
<evidence type="ECO:0000313" key="4">
    <source>
        <dbReference type="EMBL" id="KAJ1526813.1"/>
    </source>
</evidence>
<keyword evidence="5" id="KW-1185">Reference proteome</keyword>
<evidence type="ECO:0000256" key="2">
    <source>
        <dbReference type="PROSITE-ProRule" id="PRU00447"/>
    </source>
</evidence>
<keyword evidence="1 2" id="KW-0053">Apoptosis</keyword>
<dbReference type="InterPro" id="IPR003508">
    <property type="entry name" value="CIDE-N_dom"/>
</dbReference>
<dbReference type="SUPFAM" id="SSF54277">
    <property type="entry name" value="CAD &amp; PB1 domains"/>
    <property type="match status" value="1"/>
</dbReference>
<dbReference type="InterPro" id="IPR039729">
    <property type="entry name" value="DFF40"/>
</dbReference>
<dbReference type="EMBL" id="JAPTSV010000006">
    <property type="protein sequence ID" value="KAJ1526813.1"/>
    <property type="molecule type" value="Genomic_DNA"/>
</dbReference>
<accession>A0AAV7XQ58</accession>
<dbReference type="InterPro" id="IPR044925">
    <property type="entry name" value="His-Me_finger_sf"/>
</dbReference>
<reference evidence="4" key="1">
    <citation type="submission" date="2022-12" db="EMBL/GenBank/DDBJ databases">
        <title>Chromosome-level genome assembly of the bean flower thrips Megalurothrips usitatus.</title>
        <authorList>
            <person name="Ma L."/>
            <person name="Liu Q."/>
            <person name="Li H."/>
            <person name="Cai W."/>
        </authorList>
    </citation>
    <scope>NUCLEOTIDE SEQUENCE</scope>
    <source>
        <strain evidence="4">Cailab_2022a</strain>
    </source>
</reference>
<dbReference type="GO" id="GO:0004520">
    <property type="term" value="F:DNA endonuclease activity"/>
    <property type="evidence" value="ECO:0007669"/>
    <property type="project" value="InterPro"/>
</dbReference>
<dbReference type="AlphaFoldDB" id="A0AAV7XQ58"/>
<evidence type="ECO:0000259" key="3">
    <source>
        <dbReference type="PROSITE" id="PS51135"/>
    </source>
</evidence>
<dbReference type="Gene3D" id="3.10.20.10">
    <property type="match status" value="1"/>
</dbReference>
<dbReference type="GO" id="GO:0005634">
    <property type="term" value="C:nucleus"/>
    <property type="evidence" value="ECO:0007669"/>
    <property type="project" value="InterPro"/>
</dbReference>
<organism evidence="4 5">
    <name type="scientific">Megalurothrips usitatus</name>
    <name type="common">bean blossom thrips</name>
    <dbReference type="NCBI Taxonomy" id="439358"/>
    <lineage>
        <taxon>Eukaryota</taxon>
        <taxon>Metazoa</taxon>
        <taxon>Ecdysozoa</taxon>
        <taxon>Arthropoda</taxon>
        <taxon>Hexapoda</taxon>
        <taxon>Insecta</taxon>
        <taxon>Pterygota</taxon>
        <taxon>Neoptera</taxon>
        <taxon>Paraneoptera</taxon>
        <taxon>Thysanoptera</taxon>
        <taxon>Terebrantia</taxon>
        <taxon>Thripoidea</taxon>
        <taxon>Thripidae</taxon>
        <taxon>Megalurothrips</taxon>
    </lineage>
</organism>
<dbReference type="Pfam" id="PF09230">
    <property type="entry name" value="DFF40"/>
    <property type="match status" value="1"/>
</dbReference>
<sequence>MNGYKVTDWKRSRICGIACKSFDQLKQKGCLKLMLDSTNVIVHLQDGTIVDENEYFKTLPPQTLFILSPPDQPVAVGYEVLYNMLCSVHKDYLNVGKMAADFMSQDLKAKIRDVSSAIESQSSQERSKLSKKEEDPLWFEGLDTIASTKEDFMFRRSQERIRGYLYKTQDDIKKSSLYLQDSKARTKLDTSLSNFKVWLKKVNHFGCYFSRKFYKNDGYLNCYCDESGQFECQGKWNEDNCSHLNNLSAVGNSKHLINPYESKEARIVFSTWNLDHRIERSRRIGPALLEAAKLAVRKNEDINSLYFFTLLFTSQNLKLVHIVCHDKGEHHGADCSTKRLTTNKNVKNEFSSIFNIQKAVTVI</sequence>
<dbReference type="InterPro" id="IPR015311">
    <property type="entry name" value="DFF40_C"/>
</dbReference>
<protein>
    <recommendedName>
        <fullName evidence="3">CIDE-N domain-containing protein</fullName>
    </recommendedName>
</protein>
<feature type="domain" description="CIDE-N" evidence="3">
    <location>
        <begin position="1"/>
        <end position="76"/>
    </location>
</feature>
<gene>
    <name evidence="4" type="ORF">ONE63_008383</name>
</gene>
<dbReference type="GO" id="GO:0005737">
    <property type="term" value="C:cytoplasm"/>
    <property type="evidence" value="ECO:0007669"/>
    <property type="project" value="InterPro"/>
</dbReference>
<dbReference type="SUPFAM" id="SSF54060">
    <property type="entry name" value="His-Me finger endonucleases"/>
    <property type="match status" value="1"/>
</dbReference>
<evidence type="ECO:0000313" key="5">
    <source>
        <dbReference type="Proteomes" id="UP001075354"/>
    </source>
</evidence>
<dbReference type="PROSITE" id="PS51135">
    <property type="entry name" value="CIDE_N"/>
    <property type="match status" value="1"/>
</dbReference>
<evidence type="ECO:0000256" key="1">
    <source>
        <dbReference type="ARBA" id="ARBA00022703"/>
    </source>
</evidence>
<comment type="caution">
    <text evidence="4">The sequence shown here is derived from an EMBL/GenBank/DDBJ whole genome shotgun (WGS) entry which is preliminary data.</text>
</comment>
<proteinExistence type="predicted"/>
<dbReference type="SMART" id="SM00266">
    <property type="entry name" value="CAD"/>
    <property type="match status" value="1"/>
</dbReference>
<dbReference type="PANTHER" id="PTHR13067:SF2">
    <property type="entry name" value="CASPASE-ACTIVATED DNASE"/>
    <property type="match status" value="1"/>
</dbReference>
<dbReference type="Pfam" id="PF02017">
    <property type="entry name" value="CIDE-N"/>
    <property type="match status" value="1"/>
</dbReference>
<dbReference type="GO" id="GO:0006309">
    <property type="term" value="P:apoptotic DNA fragmentation"/>
    <property type="evidence" value="ECO:0007669"/>
    <property type="project" value="InterPro"/>
</dbReference>
<dbReference type="Proteomes" id="UP001075354">
    <property type="component" value="Chromosome 6"/>
</dbReference>